<organism evidence="6 7">
    <name type="scientific">Candidatus Abyssobacteria bacterium SURF_17</name>
    <dbReference type="NCBI Taxonomy" id="2093361"/>
    <lineage>
        <taxon>Bacteria</taxon>
        <taxon>Pseudomonadati</taxon>
        <taxon>Candidatus Hydrogenedentota</taxon>
        <taxon>Candidatus Abyssobacteria</taxon>
    </lineage>
</organism>
<evidence type="ECO:0000256" key="3">
    <source>
        <dbReference type="PROSITE-ProRule" id="PRU00493"/>
    </source>
</evidence>
<dbReference type="InterPro" id="IPR004184">
    <property type="entry name" value="PFL_dom"/>
</dbReference>
<dbReference type="InterPro" id="IPR019777">
    <property type="entry name" value="Form_AcTrfase_GR_CS"/>
</dbReference>
<dbReference type="Pfam" id="PF02901">
    <property type="entry name" value="PFL-like"/>
    <property type="match status" value="2"/>
</dbReference>
<sequence length="846" mass="94285">MVDLLDTMLTIKPTPRVQRLRDTYFRLKPVLEIDRARILTKSMKETEGEPMVIRSAKAFAAIVRGMPLNIVADELLVGYIGATREGQPLAIEHGPSLEGALGYPGAREYVFREEDERELMEEILPYWRGGGNYEKTPSGYIHHYLDNLFYADPRHFPAGGSLVGSLGTYYQEVGHQVINYEKVLKKGCLGVKKEAEERLSRLDPSDPDDLKKIPFVRAVIIAMEGAAEIGKRFADKACELAEEEKNATRRGELLKIAEVCERVPAYPAKTFYEAMQSFWFTYILQYWESMEAKCHSFGRVDQYFCPFYESDIRAGKLTREEAQELIDCFLLRIPLTSWGMDDMHFYVIGDLLLPHMSVGGYKPDGTDATNELSYMFIEGMMHCRLPEPDFSVLVHGKAPDDFIIKGCQLAALGCGQPMFQNSDFIIAGLLSRGNMGGPAVTIEDARNAAEVGCQEPFIVGKDGIDITAGFINAGLALEFALNNGMNRSFESTPFWEDATSALSRLNAEADASAEGLLPWEDRLRLNLGRGLETGDPRNFESFDKVKNAFVRQLAFMVRNKLMTHNVRDMALAELKPTIFQSALIDDCIEKGLCREAGGAHYNWGPGIYPVGMADVADSLAAVKKLVFEEQRITMDQLCDALDNNFQGYEEIRQMLLSVPKYGNDEDCADEIMAWAVHEWAAEVHKHKNARGGYAVCGLQSLFMSVPYGREVGALPSGRLAGQPLSNGGSPCNGAALESPTAIINSLSKVDCLECNLGIVLNVRLSPEIFKTRDGIRRLAGLVRSIVDKQIMHIQFNIISTDTLRAAQREPDKYKDLVVRVAGYSAYFVNLTRGMQEDIIAKNEYGL</sequence>
<evidence type="ECO:0000256" key="1">
    <source>
        <dbReference type="ARBA" id="ARBA00022818"/>
    </source>
</evidence>
<name>A0A419ERJ1_9BACT</name>
<evidence type="ECO:0000313" key="6">
    <source>
        <dbReference type="EMBL" id="RJP66103.1"/>
    </source>
</evidence>
<protein>
    <recommendedName>
        <fullName evidence="8">Formate C-acetyltransferase/glycerol dehydratase family glycyl radical enzyme</fullName>
    </recommendedName>
</protein>
<dbReference type="PROSITE" id="PS51554">
    <property type="entry name" value="PFL"/>
    <property type="match status" value="1"/>
</dbReference>
<dbReference type="Proteomes" id="UP000285961">
    <property type="component" value="Unassembled WGS sequence"/>
</dbReference>
<dbReference type="GO" id="GO:0005829">
    <property type="term" value="C:cytosol"/>
    <property type="evidence" value="ECO:0007669"/>
    <property type="project" value="TreeGrafter"/>
</dbReference>
<dbReference type="EMBL" id="QZKI01000119">
    <property type="protein sequence ID" value="RJP66103.1"/>
    <property type="molecule type" value="Genomic_DNA"/>
</dbReference>
<dbReference type="InterPro" id="IPR051215">
    <property type="entry name" value="GRE"/>
</dbReference>
<accession>A0A419ERJ1</accession>
<comment type="caution">
    <text evidence="6">The sequence shown here is derived from an EMBL/GenBank/DDBJ whole genome shotgun (WGS) entry which is preliminary data.</text>
</comment>
<dbReference type="PROSITE" id="PS51149">
    <property type="entry name" value="GLY_RADICAL_2"/>
    <property type="match status" value="1"/>
</dbReference>
<feature type="modified residue" description="Glycine radical" evidence="3">
    <location>
        <position position="822"/>
    </location>
</feature>
<keyword evidence="1 3" id="KW-0556">Organic radical</keyword>
<evidence type="ECO:0000259" key="4">
    <source>
        <dbReference type="PROSITE" id="PS51149"/>
    </source>
</evidence>
<feature type="domain" description="PFL" evidence="5">
    <location>
        <begin position="15"/>
        <end position="719"/>
    </location>
</feature>
<evidence type="ECO:0000313" key="7">
    <source>
        <dbReference type="Proteomes" id="UP000285961"/>
    </source>
</evidence>
<reference evidence="6 7" key="1">
    <citation type="journal article" date="2017" name="ISME J.">
        <title>Energy and carbon metabolisms in a deep terrestrial subsurface fluid microbial community.</title>
        <authorList>
            <person name="Momper L."/>
            <person name="Jungbluth S.P."/>
            <person name="Lee M.D."/>
            <person name="Amend J.P."/>
        </authorList>
    </citation>
    <scope>NUCLEOTIDE SEQUENCE [LARGE SCALE GENOMIC DNA]</scope>
    <source>
        <strain evidence="6">SURF_17</strain>
    </source>
</reference>
<dbReference type="PANTHER" id="PTHR43641">
    <property type="entry name" value="FORMATE ACETYLTRANSFERASE 3-RELATED"/>
    <property type="match status" value="1"/>
</dbReference>
<proteinExistence type="predicted"/>
<dbReference type="PANTHER" id="PTHR43641:SF2">
    <property type="entry name" value="DEHYDRATASE YBIW-RELATED"/>
    <property type="match status" value="1"/>
</dbReference>
<evidence type="ECO:0000259" key="5">
    <source>
        <dbReference type="PROSITE" id="PS51554"/>
    </source>
</evidence>
<gene>
    <name evidence="6" type="ORF">C4532_16495</name>
</gene>
<keyword evidence="2" id="KW-0456">Lyase</keyword>
<dbReference type="InterPro" id="IPR001150">
    <property type="entry name" value="Gly_radical"/>
</dbReference>
<evidence type="ECO:0008006" key="8">
    <source>
        <dbReference type="Google" id="ProtNLM"/>
    </source>
</evidence>
<dbReference type="PROSITE" id="PS00850">
    <property type="entry name" value="GLY_RADICAL_1"/>
    <property type="match status" value="1"/>
</dbReference>
<evidence type="ECO:0000256" key="2">
    <source>
        <dbReference type="ARBA" id="ARBA00023239"/>
    </source>
</evidence>
<dbReference type="GO" id="GO:0016829">
    <property type="term" value="F:lyase activity"/>
    <property type="evidence" value="ECO:0007669"/>
    <property type="project" value="UniProtKB-KW"/>
</dbReference>
<dbReference type="Pfam" id="PF01228">
    <property type="entry name" value="Gly_radical"/>
    <property type="match status" value="1"/>
</dbReference>
<dbReference type="SUPFAM" id="SSF51998">
    <property type="entry name" value="PFL-like glycyl radical enzymes"/>
    <property type="match status" value="1"/>
</dbReference>
<feature type="domain" description="Glycine radical" evidence="4">
    <location>
        <begin position="726"/>
        <end position="846"/>
    </location>
</feature>
<dbReference type="AlphaFoldDB" id="A0A419ERJ1"/>
<dbReference type="Gene3D" id="3.20.70.20">
    <property type="match status" value="1"/>
</dbReference>